<evidence type="ECO:0000256" key="23">
    <source>
        <dbReference type="PROSITE-ProRule" id="PRU10141"/>
    </source>
</evidence>
<dbReference type="InterPro" id="IPR000719">
    <property type="entry name" value="Prot_kinase_dom"/>
</dbReference>
<keyword evidence="10 20" id="KW-0067">ATP-binding</keyword>
<dbReference type="Pfam" id="PF07679">
    <property type="entry name" value="I-set"/>
    <property type="match status" value="3"/>
</dbReference>
<dbReference type="SUPFAM" id="SSF48726">
    <property type="entry name" value="Immunoglobulin"/>
    <property type="match status" value="5"/>
</dbReference>
<name>A0A0U3TZ82_LEPDE</name>
<feature type="binding site" evidence="21">
    <location>
        <position position="853"/>
    </location>
    <ligand>
        <name>Mg(2+)</name>
        <dbReference type="ChEBI" id="CHEBI:18420"/>
    </ligand>
</feature>
<evidence type="ECO:0000256" key="7">
    <source>
        <dbReference type="ARBA" id="ARBA00022692"/>
    </source>
</evidence>
<dbReference type="CDD" id="cd00192">
    <property type="entry name" value="PTKc"/>
    <property type="match status" value="1"/>
</dbReference>
<evidence type="ECO:0000256" key="17">
    <source>
        <dbReference type="ARBA" id="ARBA00023319"/>
    </source>
</evidence>
<dbReference type="PROSITE" id="PS00109">
    <property type="entry name" value="PROTEIN_KINASE_TYR"/>
    <property type="match status" value="1"/>
</dbReference>
<evidence type="ECO:0000256" key="18">
    <source>
        <dbReference type="ARBA" id="ARBA00051243"/>
    </source>
</evidence>
<evidence type="ECO:0000256" key="6">
    <source>
        <dbReference type="ARBA" id="ARBA00022679"/>
    </source>
</evidence>
<keyword evidence="16" id="KW-0325">Glycoprotein</keyword>
<dbReference type="InterPro" id="IPR013151">
    <property type="entry name" value="Immunoglobulin_dom"/>
</dbReference>
<keyword evidence="11 24" id="KW-1133">Transmembrane helix</keyword>
<dbReference type="InterPro" id="IPR050122">
    <property type="entry name" value="RTK"/>
</dbReference>
<feature type="binding site" evidence="20">
    <location>
        <position position="639"/>
    </location>
    <ligand>
        <name>ATP</name>
        <dbReference type="ChEBI" id="CHEBI:30616"/>
    </ligand>
</feature>
<evidence type="ECO:0000313" key="27">
    <source>
        <dbReference type="EMBL" id="ALV82506.1"/>
    </source>
</evidence>
<comment type="subcellular location">
    <subcellularLocation>
        <location evidence="1">Cell membrane</location>
        <topology evidence="1">Single-pass type I membrane protein</topology>
    </subcellularLocation>
</comment>
<keyword evidence="15" id="KW-0675">Receptor</keyword>
<dbReference type="InterPro" id="IPR017441">
    <property type="entry name" value="Protein_kinase_ATP_BS"/>
</dbReference>
<evidence type="ECO:0000256" key="21">
    <source>
        <dbReference type="PIRSR" id="PIRSR000615-3"/>
    </source>
</evidence>
<dbReference type="Pfam" id="PF07714">
    <property type="entry name" value="PK_Tyr_Ser-Thr"/>
    <property type="match status" value="1"/>
</dbReference>
<proteinExistence type="evidence at transcript level"/>
<keyword evidence="17" id="KW-0393">Immunoglobulin domain</keyword>
<dbReference type="InterPro" id="IPR013783">
    <property type="entry name" value="Ig-like_fold"/>
</dbReference>
<sequence>LSYVLIANSDYISQPEIIDVNRGHTIFGEFINLTCQLESTVSVDFTWDIPNGRVDKSRIHKSLGYIDEGSIKYSQLEIFNITSADEGLYTCHVFDHQNHTASSKLTVRIFDIGDHEISLQEPNGSNYLHVYAGQESVVWTVHVWGHPEPIYKWITNQNKEVFPDNEAHTNNNEKYSFSLNRNTNMSTFIIHNVNITDFGPYQLVASNEYDNDSLEFFLNVTDKPRVTLEIDKPFHYPNEPGKVLCIATGNPLPIIHWEFKPCVNAECQFKEMQGVLLNSREVTSISQHTVTSNELISFLRCTATNSIGSDVRYLEFLVSEFENGFDITDFEDTVVLDKDRSTATFAVGETIHILCGASKYEYTNVTWLSEGRELGNSDRITITRNTTEFSNEAFLEIKLANPSDNGIYECRVKTAGSSQSKEITIFVEEPTEPIIADPKNKVIETNFPKDLEMSCEVYGIPKPKLTWYKNGIIFKPNESRIIIDEESQVLRFNITKEDDAAEYKCRAEKKGVASKQWSLRFKNAQKTPVWLYVIIVILAISFIVAVVFMLIKIQKERKYRRMLKNLGLLNFEKGAIENLNPDLGIDEQAELLPYDKEWEFPIEQLKLGKQLGSGAFGVVMKGEAKNIIQGEPVTVVAVKMVRKNAERGHIKALASELKIMAHLGKHLNVVNLLGACTKDVTKEQLLVIVEYCRYGNLLNYLLRHRGHFVNQVDPHTKKVNYDIGQEILDRTYSFSNNRSDCHSPSMKYAAVMFANSNNSPPVSNNMTDYRAGANTDGTTKSDLTSMTQVSEEGLISSNNSAQPDWRSNYIGDYKENERLICTQDLIAWSFQVARGMDYLASRKVLHGDLAARNILLADNNVVKICDFGLARSTYKNDVYVKSSKCPLPIKWMAIESLRDHIFSTQSDVWSFGIVLWEFFSLGRTPYSGIDAEILYPKLLDGYRMECPEFAPVDIYQIMKECWAANPLVRPSFSKLSDRLGAILEETMRKHYIDLNDPYLAMNTKRIEEGQNDYLAMLSPPTFEALSSPLCVDDKGLNQSADEGYMSMKPCAIFSPRTAEGQVFDFNIHNRKHSNSDEANGHELLPMLRAPTDSDCETPLQSPNSVSNPTYHHMPPTIFEETTNQNGDVTKPTGNYVNMPQSKSVLNEKCTANPMKNEPPYVNV</sequence>
<dbReference type="GO" id="GO:0005524">
    <property type="term" value="F:ATP binding"/>
    <property type="evidence" value="ECO:0007669"/>
    <property type="project" value="UniProtKB-UniRule"/>
</dbReference>
<dbReference type="InterPro" id="IPR003598">
    <property type="entry name" value="Ig_sub2"/>
</dbReference>
<dbReference type="InterPro" id="IPR001245">
    <property type="entry name" value="Ser-Thr/Tyr_kinase_cat_dom"/>
</dbReference>
<evidence type="ECO:0000256" key="4">
    <source>
        <dbReference type="ARBA" id="ARBA00022475"/>
    </source>
</evidence>
<dbReference type="SUPFAM" id="SSF56112">
    <property type="entry name" value="Protein kinase-like (PK-like)"/>
    <property type="match status" value="1"/>
</dbReference>
<feature type="site" description="Important for interaction with phosphotyrosine-binding proteins" evidence="22">
    <location>
        <position position="991"/>
    </location>
</feature>
<feature type="domain" description="Protein kinase" evidence="25">
    <location>
        <begin position="605"/>
        <end position="999"/>
    </location>
</feature>
<keyword evidence="4" id="KW-1003">Cell membrane</keyword>
<evidence type="ECO:0000256" key="20">
    <source>
        <dbReference type="PIRSR" id="PIRSR000615-2"/>
    </source>
</evidence>
<evidence type="ECO:0000256" key="10">
    <source>
        <dbReference type="ARBA" id="ARBA00022840"/>
    </source>
</evidence>
<dbReference type="SMART" id="SM00408">
    <property type="entry name" value="IGc2"/>
    <property type="match status" value="3"/>
</dbReference>
<evidence type="ECO:0000256" key="8">
    <source>
        <dbReference type="ARBA" id="ARBA00022741"/>
    </source>
</evidence>
<dbReference type="PROSITE" id="PS50835">
    <property type="entry name" value="IG_LIKE"/>
    <property type="match status" value="3"/>
</dbReference>
<dbReference type="PROSITE" id="PS00107">
    <property type="entry name" value="PROTEIN_KINASE_ATP"/>
    <property type="match status" value="1"/>
</dbReference>
<dbReference type="PIRSF" id="PIRSF000615">
    <property type="entry name" value="TyrPK_CSF1-R"/>
    <property type="match status" value="1"/>
</dbReference>
<reference evidence="27" key="1">
    <citation type="submission" date="2015-07" db="EMBL/GenBank/DDBJ databases">
        <title>The receptor tyrosine kinases in the Colorado potato beetle Leptinotarsa decemlineata (Say).</title>
        <authorList>
            <person name="Zhu T."/>
        </authorList>
    </citation>
    <scope>NUCLEOTIDE SEQUENCE</scope>
</reference>
<dbReference type="SMART" id="SM00409">
    <property type="entry name" value="IG"/>
    <property type="match status" value="4"/>
</dbReference>
<dbReference type="InterPro" id="IPR007110">
    <property type="entry name" value="Ig-like_dom"/>
</dbReference>
<evidence type="ECO:0000256" key="13">
    <source>
        <dbReference type="ARBA" id="ARBA00023137"/>
    </source>
</evidence>
<dbReference type="InterPro" id="IPR001824">
    <property type="entry name" value="Tyr_kinase_rcpt_3_CS"/>
</dbReference>
<keyword evidence="12 24" id="KW-0472">Membrane</keyword>
<keyword evidence="5" id="KW-0597">Phosphoprotein</keyword>
<evidence type="ECO:0000259" key="25">
    <source>
        <dbReference type="PROSITE" id="PS50011"/>
    </source>
</evidence>
<feature type="binding site" evidence="20">
    <location>
        <position position="852"/>
    </location>
    <ligand>
        <name>ATP</name>
        <dbReference type="ChEBI" id="CHEBI:30616"/>
    </ligand>
</feature>
<feature type="domain" description="Ig-like" evidence="26">
    <location>
        <begin position="15"/>
        <end position="108"/>
    </location>
</feature>
<dbReference type="PROSITE" id="PS50011">
    <property type="entry name" value="PROTEIN_KINASE_DOM"/>
    <property type="match status" value="1"/>
</dbReference>
<dbReference type="CDD" id="cd00096">
    <property type="entry name" value="Ig"/>
    <property type="match status" value="1"/>
</dbReference>
<feature type="transmembrane region" description="Helical" evidence="24">
    <location>
        <begin position="529"/>
        <end position="551"/>
    </location>
</feature>
<feature type="binding site" evidence="20">
    <location>
        <begin position="612"/>
        <end position="619"/>
    </location>
    <ligand>
        <name>ATP</name>
        <dbReference type="ChEBI" id="CHEBI:30616"/>
    </ligand>
</feature>
<dbReference type="GO" id="GO:0005886">
    <property type="term" value="C:plasma membrane"/>
    <property type="evidence" value="ECO:0007669"/>
    <property type="project" value="UniProtKB-SubCell"/>
</dbReference>
<evidence type="ECO:0000256" key="1">
    <source>
        <dbReference type="ARBA" id="ARBA00004251"/>
    </source>
</evidence>
<dbReference type="Gene3D" id="1.10.510.10">
    <property type="entry name" value="Transferase(Phosphotransferase) domain 1"/>
    <property type="match status" value="1"/>
</dbReference>
<keyword evidence="9" id="KW-0418">Kinase</keyword>
<keyword evidence="21" id="KW-0460">Magnesium</keyword>
<dbReference type="PANTHER" id="PTHR24416:SF600">
    <property type="entry name" value="PDGF- AND VEGF-RECEPTOR RELATED, ISOFORM J"/>
    <property type="match status" value="1"/>
</dbReference>
<keyword evidence="13" id="KW-0829">Tyrosine-protein kinase</keyword>
<dbReference type="GO" id="GO:0046872">
    <property type="term" value="F:metal ion binding"/>
    <property type="evidence" value="ECO:0007669"/>
    <property type="project" value="UniProtKB-KW"/>
</dbReference>
<dbReference type="InterPro" id="IPR003599">
    <property type="entry name" value="Ig_sub"/>
</dbReference>
<evidence type="ECO:0000256" key="2">
    <source>
        <dbReference type="ARBA" id="ARBA00011902"/>
    </source>
</evidence>
<keyword evidence="3" id="KW-0217">Developmental protein</keyword>
<dbReference type="InterPro" id="IPR008266">
    <property type="entry name" value="Tyr_kinase_AS"/>
</dbReference>
<feature type="domain" description="Ig-like" evidence="26">
    <location>
        <begin position="332"/>
        <end position="424"/>
    </location>
</feature>
<evidence type="ECO:0000259" key="26">
    <source>
        <dbReference type="PROSITE" id="PS50835"/>
    </source>
</evidence>
<dbReference type="PROSITE" id="PS00240">
    <property type="entry name" value="RECEPTOR_TYR_KIN_III"/>
    <property type="match status" value="1"/>
</dbReference>
<dbReference type="GO" id="GO:0004714">
    <property type="term" value="F:transmembrane receptor protein tyrosine kinase activity"/>
    <property type="evidence" value="ECO:0007669"/>
    <property type="project" value="UniProtKB-EC"/>
</dbReference>
<accession>A0A0U3TZ82</accession>
<feature type="binding site" evidence="21">
    <location>
        <position position="866"/>
    </location>
    <ligand>
        <name>Mg(2+)</name>
        <dbReference type="ChEBI" id="CHEBI:18420"/>
    </ligand>
</feature>
<dbReference type="EC" id="2.7.10.1" evidence="2"/>
<dbReference type="GO" id="GO:0043235">
    <property type="term" value="C:receptor complex"/>
    <property type="evidence" value="ECO:0007669"/>
    <property type="project" value="TreeGrafter"/>
</dbReference>
<dbReference type="AlphaFoldDB" id="A0A0U3TZ82"/>
<feature type="domain" description="Ig-like" evidence="26">
    <location>
        <begin position="430"/>
        <end position="520"/>
    </location>
</feature>
<protein>
    <recommendedName>
        <fullName evidence="2">receptor protein-tyrosine kinase</fullName>
        <ecNumber evidence="2">2.7.10.1</ecNumber>
    </recommendedName>
</protein>
<dbReference type="InterPro" id="IPR011009">
    <property type="entry name" value="Kinase-like_dom_sf"/>
</dbReference>
<dbReference type="EMBL" id="KT355587">
    <property type="protein sequence ID" value="ALV82506.1"/>
    <property type="molecule type" value="mRNA"/>
</dbReference>
<feature type="active site" description="Proton acceptor" evidence="19">
    <location>
        <position position="848"/>
    </location>
</feature>
<dbReference type="InterPro" id="IPR036179">
    <property type="entry name" value="Ig-like_dom_sf"/>
</dbReference>
<evidence type="ECO:0000256" key="3">
    <source>
        <dbReference type="ARBA" id="ARBA00022473"/>
    </source>
</evidence>
<dbReference type="Gene3D" id="2.60.40.10">
    <property type="entry name" value="Immunoglobulins"/>
    <property type="match status" value="5"/>
</dbReference>
<feature type="binding site" evidence="23">
    <location>
        <position position="643"/>
    </location>
    <ligand>
        <name>ATP</name>
        <dbReference type="ChEBI" id="CHEBI:30616"/>
    </ligand>
</feature>
<organism evidence="27">
    <name type="scientific">Leptinotarsa decemlineata</name>
    <name type="common">Colorado potato beetle</name>
    <name type="synonym">Doryphora decemlineata</name>
    <dbReference type="NCBI Taxonomy" id="7539"/>
    <lineage>
        <taxon>Eukaryota</taxon>
        <taxon>Metazoa</taxon>
        <taxon>Ecdysozoa</taxon>
        <taxon>Arthropoda</taxon>
        <taxon>Hexapoda</taxon>
        <taxon>Insecta</taxon>
        <taxon>Pterygota</taxon>
        <taxon>Neoptera</taxon>
        <taxon>Endopterygota</taxon>
        <taxon>Coleoptera</taxon>
        <taxon>Polyphaga</taxon>
        <taxon>Cucujiformia</taxon>
        <taxon>Chrysomeloidea</taxon>
        <taxon>Chrysomelidae</taxon>
        <taxon>Chrysomelinae</taxon>
        <taxon>Doryphorini</taxon>
        <taxon>Leptinotarsa</taxon>
    </lineage>
</organism>
<dbReference type="Pfam" id="PF00047">
    <property type="entry name" value="ig"/>
    <property type="match status" value="1"/>
</dbReference>
<feature type="non-terminal residue" evidence="27">
    <location>
        <position position="1"/>
    </location>
</feature>
<dbReference type="GO" id="GO:0007169">
    <property type="term" value="P:cell surface receptor protein tyrosine kinase signaling pathway"/>
    <property type="evidence" value="ECO:0007669"/>
    <property type="project" value="InterPro"/>
</dbReference>
<dbReference type="FunFam" id="1.10.510.10:FF:000373">
    <property type="entry name" value="Receptor protein-tyrosine kinase"/>
    <property type="match status" value="1"/>
</dbReference>
<evidence type="ECO:0000256" key="19">
    <source>
        <dbReference type="PIRSR" id="PIRSR000615-1"/>
    </source>
</evidence>
<evidence type="ECO:0000256" key="9">
    <source>
        <dbReference type="ARBA" id="ARBA00022777"/>
    </source>
</evidence>
<evidence type="ECO:0000256" key="14">
    <source>
        <dbReference type="ARBA" id="ARBA00023157"/>
    </source>
</evidence>
<dbReference type="PANTHER" id="PTHR24416">
    <property type="entry name" value="TYROSINE-PROTEIN KINASE RECEPTOR"/>
    <property type="match status" value="1"/>
</dbReference>
<keyword evidence="21" id="KW-0479">Metal-binding</keyword>
<comment type="catalytic activity">
    <reaction evidence="18">
        <text>L-tyrosyl-[protein] + ATP = O-phospho-L-tyrosyl-[protein] + ADP + H(+)</text>
        <dbReference type="Rhea" id="RHEA:10596"/>
        <dbReference type="Rhea" id="RHEA-COMP:10136"/>
        <dbReference type="Rhea" id="RHEA-COMP:20101"/>
        <dbReference type="ChEBI" id="CHEBI:15378"/>
        <dbReference type="ChEBI" id="CHEBI:30616"/>
        <dbReference type="ChEBI" id="CHEBI:46858"/>
        <dbReference type="ChEBI" id="CHEBI:61978"/>
        <dbReference type="ChEBI" id="CHEBI:456216"/>
        <dbReference type="EC" id="2.7.10.1"/>
    </reaction>
</comment>
<evidence type="ECO:0000256" key="5">
    <source>
        <dbReference type="ARBA" id="ARBA00022553"/>
    </source>
</evidence>
<evidence type="ECO:0000256" key="15">
    <source>
        <dbReference type="ARBA" id="ARBA00023170"/>
    </source>
</evidence>
<evidence type="ECO:0000256" key="16">
    <source>
        <dbReference type="ARBA" id="ARBA00023180"/>
    </source>
</evidence>
<dbReference type="OrthoDB" id="3256376at2759"/>
<dbReference type="Gene3D" id="3.30.200.20">
    <property type="entry name" value="Phosphorylase Kinase, domain 1"/>
    <property type="match status" value="1"/>
</dbReference>
<keyword evidence="7 24" id="KW-0812">Transmembrane</keyword>
<dbReference type="InterPro" id="IPR013098">
    <property type="entry name" value="Ig_I-set"/>
</dbReference>
<evidence type="ECO:0000256" key="22">
    <source>
        <dbReference type="PIRSR" id="PIRSR000615-4"/>
    </source>
</evidence>
<evidence type="ECO:0000256" key="12">
    <source>
        <dbReference type="ARBA" id="ARBA00023136"/>
    </source>
</evidence>
<evidence type="ECO:0000256" key="11">
    <source>
        <dbReference type="ARBA" id="ARBA00022989"/>
    </source>
</evidence>
<keyword evidence="6" id="KW-0808">Transferase</keyword>
<evidence type="ECO:0000256" key="24">
    <source>
        <dbReference type="SAM" id="Phobius"/>
    </source>
</evidence>
<keyword evidence="8 20" id="KW-0547">Nucleotide-binding</keyword>
<dbReference type="FunFam" id="3.30.200.20:FF:000384">
    <property type="entry name" value="Receptor protein-tyrosine kinase"/>
    <property type="match status" value="1"/>
</dbReference>
<keyword evidence="14" id="KW-1015">Disulfide bond</keyword>